<name>A0A8X7CMV5_9ARAC</name>
<keyword evidence="3" id="KW-1185">Reference proteome</keyword>
<sequence>MIRGCFASLVPKIMSSQPDHGHQEMLTGFPRNKAPSFRPSLDPRIRGETTQVKSIVFYPPSLIVRWRFPNTFSLPSFDALTCTLRLRTGRGCAGHSDTHSILLYGTHRKGKPCHRAPSVEANSRGGKAASPVSAV</sequence>
<reference evidence="2" key="1">
    <citation type="submission" date="2020-08" db="EMBL/GenBank/DDBJ databases">
        <title>Multicomponent nature underlies the extraordinary mechanical properties of spider dragline silk.</title>
        <authorList>
            <person name="Kono N."/>
            <person name="Nakamura H."/>
            <person name="Mori M."/>
            <person name="Yoshida Y."/>
            <person name="Ohtoshi R."/>
            <person name="Malay A.D."/>
            <person name="Moran D.A.P."/>
            <person name="Tomita M."/>
            <person name="Numata K."/>
            <person name="Arakawa K."/>
        </authorList>
    </citation>
    <scope>NUCLEOTIDE SEQUENCE</scope>
</reference>
<evidence type="ECO:0000313" key="3">
    <source>
        <dbReference type="Proteomes" id="UP000886998"/>
    </source>
</evidence>
<accession>A0A8X7CMV5</accession>
<dbReference type="AlphaFoldDB" id="A0A8X7CMV5"/>
<evidence type="ECO:0000313" key="2">
    <source>
        <dbReference type="EMBL" id="GFY71525.1"/>
    </source>
</evidence>
<proteinExistence type="predicted"/>
<organism evidence="2 3">
    <name type="scientific">Trichonephila inaurata madagascariensis</name>
    <dbReference type="NCBI Taxonomy" id="2747483"/>
    <lineage>
        <taxon>Eukaryota</taxon>
        <taxon>Metazoa</taxon>
        <taxon>Ecdysozoa</taxon>
        <taxon>Arthropoda</taxon>
        <taxon>Chelicerata</taxon>
        <taxon>Arachnida</taxon>
        <taxon>Araneae</taxon>
        <taxon>Araneomorphae</taxon>
        <taxon>Entelegynae</taxon>
        <taxon>Araneoidea</taxon>
        <taxon>Nephilidae</taxon>
        <taxon>Trichonephila</taxon>
        <taxon>Trichonephila inaurata</taxon>
    </lineage>
</organism>
<gene>
    <name evidence="2" type="ORF">TNIN_93121</name>
</gene>
<comment type="caution">
    <text evidence="2">The sequence shown here is derived from an EMBL/GenBank/DDBJ whole genome shotgun (WGS) entry which is preliminary data.</text>
</comment>
<feature type="region of interest" description="Disordered" evidence="1">
    <location>
        <begin position="108"/>
        <end position="135"/>
    </location>
</feature>
<dbReference type="EMBL" id="BMAV01018900">
    <property type="protein sequence ID" value="GFY71525.1"/>
    <property type="molecule type" value="Genomic_DNA"/>
</dbReference>
<protein>
    <submittedName>
        <fullName evidence="2">Uncharacterized protein</fullName>
    </submittedName>
</protein>
<evidence type="ECO:0000256" key="1">
    <source>
        <dbReference type="SAM" id="MobiDB-lite"/>
    </source>
</evidence>
<dbReference type="Proteomes" id="UP000886998">
    <property type="component" value="Unassembled WGS sequence"/>
</dbReference>